<keyword evidence="3" id="KW-1185">Reference proteome</keyword>
<keyword evidence="1" id="KW-0812">Transmembrane</keyword>
<evidence type="ECO:0000313" key="2">
    <source>
        <dbReference type="EMBL" id="KAE9607288.1"/>
    </source>
</evidence>
<feature type="transmembrane region" description="Helical" evidence="1">
    <location>
        <begin position="24"/>
        <end position="47"/>
    </location>
</feature>
<reference evidence="3" key="1">
    <citation type="journal article" date="2020" name="Nat. Commun.">
        <title>Genome sequence of the cluster root forming white lupin.</title>
        <authorList>
            <person name="Hufnagel B."/>
            <person name="Marques A."/>
            <person name="Soriano A."/>
            <person name="Marques L."/>
            <person name="Divol F."/>
            <person name="Doumas P."/>
            <person name="Sallet E."/>
            <person name="Mancinotti D."/>
            <person name="Carrere S."/>
            <person name="Marande W."/>
            <person name="Arribat S."/>
            <person name="Keller J."/>
            <person name="Huneau C."/>
            <person name="Blein T."/>
            <person name="Aime D."/>
            <person name="Laguerre M."/>
            <person name="Taylor J."/>
            <person name="Schubert V."/>
            <person name="Nelson M."/>
            <person name="Geu-Flores F."/>
            <person name="Crespi M."/>
            <person name="Gallardo-Guerrero K."/>
            <person name="Delaux P.-M."/>
            <person name="Salse J."/>
            <person name="Berges H."/>
            <person name="Guyot R."/>
            <person name="Gouzy J."/>
            <person name="Peret B."/>
        </authorList>
    </citation>
    <scope>NUCLEOTIDE SEQUENCE [LARGE SCALE GENOMIC DNA]</scope>
    <source>
        <strain evidence="3">cv. Amiga</strain>
    </source>
</reference>
<evidence type="ECO:0000313" key="3">
    <source>
        <dbReference type="Proteomes" id="UP000447434"/>
    </source>
</evidence>
<accession>A0A6A4Q0E6</accession>
<comment type="caution">
    <text evidence="2">The sequence shown here is derived from an EMBL/GenBank/DDBJ whole genome shotgun (WGS) entry which is preliminary data.</text>
</comment>
<evidence type="ECO:0000256" key="1">
    <source>
        <dbReference type="SAM" id="Phobius"/>
    </source>
</evidence>
<name>A0A6A4Q0E6_LUPAL</name>
<proteinExistence type="predicted"/>
<dbReference type="Proteomes" id="UP000447434">
    <property type="component" value="Chromosome 9"/>
</dbReference>
<gene>
    <name evidence="2" type="ORF">Lalb_Chr09g0328451</name>
</gene>
<sequence length="51" mass="5798">MIILDASHINNVWHGSEGNDDTDLLRLVAVMILFYTFSVHAFFYGLIQVSL</sequence>
<keyword evidence="1" id="KW-1133">Transmembrane helix</keyword>
<dbReference type="AlphaFoldDB" id="A0A6A4Q0E6"/>
<dbReference type="EMBL" id="WOCE01000009">
    <property type="protein sequence ID" value="KAE9607288.1"/>
    <property type="molecule type" value="Genomic_DNA"/>
</dbReference>
<protein>
    <submittedName>
        <fullName evidence="2">Uncharacterized protein</fullName>
    </submittedName>
</protein>
<organism evidence="2 3">
    <name type="scientific">Lupinus albus</name>
    <name type="common">White lupine</name>
    <name type="synonym">Lupinus termis</name>
    <dbReference type="NCBI Taxonomy" id="3870"/>
    <lineage>
        <taxon>Eukaryota</taxon>
        <taxon>Viridiplantae</taxon>
        <taxon>Streptophyta</taxon>
        <taxon>Embryophyta</taxon>
        <taxon>Tracheophyta</taxon>
        <taxon>Spermatophyta</taxon>
        <taxon>Magnoliopsida</taxon>
        <taxon>eudicotyledons</taxon>
        <taxon>Gunneridae</taxon>
        <taxon>Pentapetalae</taxon>
        <taxon>rosids</taxon>
        <taxon>fabids</taxon>
        <taxon>Fabales</taxon>
        <taxon>Fabaceae</taxon>
        <taxon>Papilionoideae</taxon>
        <taxon>50 kb inversion clade</taxon>
        <taxon>genistoids sensu lato</taxon>
        <taxon>core genistoids</taxon>
        <taxon>Genisteae</taxon>
        <taxon>Lupinus</taxon>
    </lineage>
</organism>
<keyword evidence="1" id="KW-0472">Membrane</keyword>